<feature type="region of interest" description="Disordered" evidence="5">
    <location>
        <begin position="479"/>
        <end position="523"/>
    </location>
</feature>
<evidence type="ECO:0000256" key="6">
    <source>
        <dbReference type="SAM" id="SignalP"/>
    </source>
</evidence>
<evidence type="ECO:0000313" key="8">
    <source>
        <dbReference type="EMBL" id="CAG9773432.1"/>
    </source>
</evidence>
<gene>
    <name evidence="8" type="ORF">CEUTPL_LOCUS13823</name>
</gene>
<feature type="region of interest" description="Disordered" evidence="5">
    <location>
        <begin position="176"/>
        <end position="244"/>
    </location>
</feature>
<dbReference type="InterPro" id="IPR036855">
    <property type="entry name" value="Znf_CCCH_sf"/>
</dbReference>
<keyword evidence="6" id="KW-0732">Signal</keyword>
<evidence type="ECO:0000256" key="5">
    <source>
        <dbReference type="SAM" id="MobiDB-lite"/>
    </source>
</evidence>
<feature type="compositionally biased region" description="Basic residues" evidence="5">
    <location>
        <begin position="176"/>
        <end position="187"/>
    </location>
</feature>
<protein>
    <recommendedName>
        <fullName evidence="7">C3H1-type domain-containing protein</fullName>
    </recommendedName>
</protein>
<evidence type="ECO:0000256" key="2">
    <source>
        <dbReference type="ARBA" id="ARBA00022771"/>
    </source>
</evidence>
<evidence type="ECO:0000256" key="1">
    <source>
        <dbReference type="ARBA" id="ARBA00022723"/>
    </source>
</evidence>
<dbReference type="PANTHER" id="PTHR10773:SF19">
    <property type="match status" value="1"/>
</dbReference>
<dbReference type="AlphaFoldDB" id="A0A9N9MXF8"/>
<evidence type="ECO:0000313" key="9">
    <source>
        <dbReference type="Proteomes" id="UP001152799"/>
    </source>
</evidence>
<dbReference type="EMBL" id="OU892285">
    <property type="protein sequence ID" value="CAG9773432.1"/>
    <property type="molecule type" value="Genomic_DNA"/>
</dbReference>
<dbReference type="Proteomes" id="UP001152799">
    <property type="component" value="Chromosome 9"/>
</dbReference>
<keyword evidence="2 4" id="KW-0863">Zinc-finger</keyword>
<keyword evidence="3 4" id="KW-0862">Zinc</keyword>
<dbReference type="PANTHER" id="PTHR10773">
    <property type="entry name" value="DNA-DIRECTED RNA POLYMERASES I, II, AND III SUBUNIT RPABC2"/>
    <property type="match status" value="1"/>
</dbReference>
<evidence type="ECO:0000259" key="7">
    <source>
        <dbReference type="PROSITE" id="PS50103"/>
    </source>
</evidence>
<dbReference type="Gene3D" id="6.10.250.3220">
    <property type="match status" value="1"/>
</dbReference>
<sequence length="523" mass="60040">MIASYVCFTLLVIASVRSLSQDTPASKGTRSNQFYIAQLELTGISIRYWPPAQGSTPLIASVRSLRQDTPARKGTRPNQFYSAQLEFTGISIRYWLPAEESTLRISLIRANSTDMDPPTRTCDNYDKNGACPYGITCRDSHNYCKSTLPRLAKQMDMVVSILSSVEDKLSHIAIKTKSKGTRSRSRTRISQDMAKTRSQGNQVGRGRGRAKASTPGSPTQPGVSSVVQRGEKKKKDNRGKPKKHFKISDIQRHIAQSHIKKIPKYRSHYRRQQTDREYLPTDMTIESMYTLYKSEINHNRDHNPKKLYLTDLHLWSDSCGGQNRNVKLCLILKHILNQSPSLQNIYMKFLVLEHSFLPNDYDFVDIEKALKYQQRLYTPRDYINVMKSSRAKNSFIIHKMCKEDFISSEVLEKSIVNRKKDTIEIIVRIKSDIGINSDSIGTLPPNTPVEAEEGISHIPYRRILTSRKRQRNYSLINEEEEELEGTEKVGENSKYTGIHHQQEQESTRIEIPEQRQEQEAIKN</sequence>
<dbReference type="InterPro" id="IPR000571">
    <property type="entry name" value="Znf_CCCH"/>
</dbReference>
<feature type="compositionally biased region" description="Basic residues" evidence="5">
    <location>
        <begin position="235"/>
        <end position="244"/>
    </location>
</feature>
<dbReference type="GO" id="GO:0008270">
    <property type="term" value="F:zinc ion binding"/>
    <property type="evidence" value="ECO:0007669"/>
    <property type="project" value="UniProtKB-KW"/>
</dbReference>
<keyword evidence="9" id="KW-1185">Reference proteome</keyword>
<name>A0A9N9MXF8_9CUCU</name>
<dbReference type="PROSITE" id="PS50103">
    <property type="entry name" value="ZF_C3H1"/>
    <property type="match status" value="1"/>
</dbReference>
<feature type="domain" description="C3H1-type" evidence="7">
    <location>
        <begin position="116"/>
        <end position="144"/>
    </location>
</feature>
<feature type="compositionally biased region" description="Basic and acidic residues" evidence="5">
    <location>
        <begin position="500"/>
        <end position="523"/>
    </location>
</feature>
<evidence type="ECO:0000256" key="4">
    <source>
        <dbReference type="PROSITE-ProRule" id="PRU00723"/>
    </source>
</evidence>
<feature type="compositionally biased region" description="Polar residues" evidence="5">
    <location>
        <begin position="214"/>
        <end position="227"/>
    </location>
</feature>
<organism evidence="8 9">
    <name type="scientific">Ceutorhynchus assimilis</name>
    <name type="common">cabbage seed weevil</name>
    <dbReference type="NCBI Taxonomy" id="467358"/>
    <lineage>
        <taxon>Eukaryota</taxon>
        <taxon>Metazoa</taxon>
        <taxon>Ecdysozoa</taxon>
        <taxon>Arthropoda</taxon>
        <taxon>Hexapoda</taxon>
        <taxon>Insecta</taxon>
        <taxon>Pterygota</taxon>
        <taxon>Neoptera</taxon>
        <taxon>Endopterygota</taxon>
        <taxon>Coleoptera</taxon>
        <taxon>Polyphaga</taxon>
        <taxon>Cucujiformia</taxon>
        <taxon>Curculionidae</taxon>
        <taxon>Ceutorhynchinae</taxon>
        <taxon>Ceutorhynchus</taxon>
    </lineage>
</organism>
<feature type="chain" id="PRO_5040106957" description="C3H1-type domain-containing protein" evidence="6">
    <location>
        <begin position="19"/>
        <end position="523"/>
    </location>
</feature>
<feature type="zinc finger region" description="C3H1-type" evidence="4">
    <location>
        <begin position="116"/>
        <end position="144"/>
    </location>
</feature>
<dbReference type="Pfam" id="PF00642">
    <property type="entry name" value="zf-CCCH"/>
    <property type="match status" value="1"/>
</dbReference>
<proteinExistence type="predicted"/>
<evidence type="ECO:0000256" key="3">
    <source>
        <dbReference type="ARBA" id="ARBA00022833"/>
    </source>
</evidence>
<feature type="signal peptide" evidence="6">
    <location>
        <begin position="1"/>
        <end position="18"/>
    </location>
</feature>
<dbReference type="SUPFAM" id="SSF90229">
    <property type="entry name" value="CCCH zinc finger"/>
    <property type="match status" value="1"/>
</dbReference>
<keyword evidence="1 4" id="KW-0479">Metal-binding</keyword>
<accession>A0A9N9MXF8</accession>
<reference evidence="8" key="1">
    <citation type="submission" date="2022-01" db="EMBL/GenBank/DDBJ databases">
        <authorList>
            <person name="King R."/>
        </authorList>
    </citation>
    <scope>NUCLEOTIDE SEQUENCE</scope>
</reference>